<feature type="transmembrane region" description="Helical" evidence="7">
    <location>
        <begin position="96"/>
        <end position="117"/>
    </location>
</feature>
<feature type="domain" description="Mechanosensitive ion channel MscS" evidence="8">
    <location>
        <begin position="359"/>
        <end position="424"/>
    </location>
</feature>
<evidence type="ECO:0000256" key="2">
    <source>
        <dbReference type="ARBA" id="ARBA00008017"/>
    </source>
</evidence>
<evidence type="ECO:0000313" key="12">
    <source>
        <dbReference type="Proteomes" id="UP000177870"/>
    </source>
</evidence>
<dbReference type="SUPFAM" id="SSF50182">
    <property type="entry name" value="Sm-like ribonucleoproteins"/>
    <property type="match status" value="1"/>
</dbReference>
<proteinExistence type="inferred from homology"/>
<evidence type="ECO:0000256" key="6">
    <source>
        <dbReference type="ARBA" id="ARBA00023136"/>
    </source>
</evidence>
<dbReference type="KEGG" id="mpro:BJP34_34770"/>
<evidence type="ECO:0000256" key="5">
    <source>
        <dbReference type="ARBA" id="ARBA00022989"/>
    </source>
</evidence>
<evidence type="ECO:0000256" key="1">
    <source>
        <dbReference type="ARBA" id="ARBA00004651"/>
    </source>
</evidence>
<evidence type="ECO:0000256" key="7">
    <source>
        <dbReference type="SAM" id="Phobius"/>
    </source>
</evidence>
<gene>
    <name evidence="11" type="ORF">BJP34_34770</name>
</gene>
<organism evidence="11 12">
    <name type="scientific">Moorena producens PAL-8-15-08-1</name>
    <dbReference type="NCBI Taxonomy" id="1458985"/>
    <lineage>
        <taxon>Bacteria</taxon>
        <taxon>Bacillati</taxon>
        <taxon>Cyanobacteriota</taxon>
        <taxon>Cyanophyceae</taxon>
        <taxon>Coleofasciculales</taxon>
        <taxon>Coleofasciculaceae</taxon>
        <taxon>Moorena</taxon>
    </lineage>
</organism>
<dbReference type="SUPFAM" id="SSF82861">
    <property type="entry name" value="Mechanosensitive channel protein MscS (YggB), transmembrane region"/>
    <property type="match status" value="1"/>
</dbReference>
<dbReference type="Gene3D" id="2.30.30.60">
    <property type="match status" value="1"/>
</dbReference>
<feature type="transmembrane region" description="Helical" evidence="7">
    <location>
        <begin position="54"/>
        <end position="76"/>
    </location>
</feature>
<name>A0A1D8U1Z9_9CYAN</name>
<feature type="transmembrane region" description="Helical" evidence="7">
    <location>
        <begin position="184"/>
        <end position="206"/>
    </location>
</feature>
<dbReference type="GO" id="GO:0008381">
    <property type="term" value="F:mechanosensitive monoatomic ion channel activity"/>
    <property type="evidence" value="ECO:0007669"/>
    <property type="project" value="InterPro"/>
</dbReference>
<accession>A0A1D8U1Z9</accession>
<reference evidence="12" key="1">
    <citation type="submission" date="2016-10" db="EMBL/GenBank/DDBJ databases">
        <title>Comparative genomics uncovers the prolific and rare metabolic potential of the cyanobacterial genus Moorea.</title>
        <authorList>
            <person name="Leao T."/>
            <person name="Castelao G."/>
            <person name="Korobeynikov A."/>
            <person name="Monroe E.A."/>
            <person name="Podell S."/>
            <person name="Glukhov E."/>
            <person name="Allen E."/>
            <person name="Gerwick W.H."/>
            <person name="Gerwick L."/>
        </authorList>
    </citation>
    <scope>NUCLEOTIDE SEQUENCE [LARGE SCALE GENOMIC DNA]</scope>
    <source>
        <strain evidence="12">PAL-8-15-08-1</strain>
    </source>
</reference>
<dbReference type="InterPro" id="IPR010920">
    <property type="entry name" value="LSM_dom_sf"/>
</dbReference>
<dbReference type="InterPro" id="IPR049278">
    <property type="entry name" value="MS_channel_C"/>
</dbReference>
<feature type="transmembrane region" description="Helical" evidence="7">
    <location>
        <begin position="269"/>
        <end position="290"/>
    </location>
</feature>
<dbReference type="Gene3D" id="1.10.287.1260">
    <property type="match status" value="1"/>
</dbReference>
<keyword evidence="5 7" id="KW-1133">Transmembrane helix</keyword>
<feature type="domain" description="Mechanosensitive ion channel transmembrane helices 2/3" evidence="10">
    <location>
        <begin position="318"/>
        <end position="358"/>
    </location>
</feature>
<evidence type="ECO:0000259" key="8">
    <source>
        <dbReference type="Pfam" id="PF00924"/>
    </source>
</evidence>
<feature type="transmembrane region" description="Helical" evidence="7">
    <location>
        <begin position="311"/>
        <end position="335"/>
    </location>
</feature>
<comment type="subcellular location">
    <subcellularLocation>
        <location evidence="1">Cell membrane</location>
        <topology evidence="1">Multi-pass membrane protein</topology>
    </subcellularLocation>
</comment>
<protein>
    <submittedName>
        <fullName evidence="11">Mechanosensitive ion channel protein MscS</fullName>
    </submittedName>
</protein>
<dbReference type="Proteomes" id="UP000177870">
    <property type="component" value="Chromosome"/>
</dbReference>
<dbReference type="Pfam" id="PF21088">
    <property type="entry name" value="MS_channel_1st"/>
    <property type="match status" value="1"/>
</dbReference>
<dbReference type="InterPro" id="IPR045276">
    <property type="entry name" value="YbiO_bact"/>
</dbReference>
<keyword evidence="3" id="KW-1003">Cell membrane</keyword>
<evidence type="ECO:0000259" key="9">
    <source>
        <dbReference type="Pfam" id="PF21082"/>
    </source>
</evidence>
<dbReference type="EMBL" id="CP017599">
    <property type="protein sequence ID" value="AOX03908.1"/>
    <property type="molecule type" value="Genomic_DNA"/>
</dbReference>
<dbReference type="InterPro" id="IPR011066">
    <property type="entry name" value="MscS_channel_C_sf"/>
</dbReference>
<dbReference type="InterPro" id="IPR023408">
    <property type="entry name" value="MscS_beta-dom_sf"/>
</dbReference>
<dbReference type="PANTHER" id="PTHR30460">
    <property type="entry name" value="MODERATE CONDUCTANCE MECHANOSENSITIVE CHANNEL YBIO"/>
    <property type="match status" value="1"/>
</dbReference>
<feature type="transmembrane region" description="Helical" evidence="7">
    <location>
        <begin position="6"/>
        <end position="33"/>
    </location>
</feature>
<dbReference type="InterPro" id="IPR006685">
    <property type="entry name" value="MscS_channel_2nd"/>
</dbReference>
<evidence type="ECO:0000259" key="10">
    <source>
        <dbReference type="Pfam" id="PF21088"/>
    </source>
</evidence>
<keyword evidence="6 7" id="KW-0472">Membrane</keyword>
<feature type="domain" description="Mechanosensitive ion channel MscS C-terminal" evidence="9">
    <location>
        <begin position="430"/>
        <end position="514"/>
    </location>
</feature>
<dbReference type="InterPro" id="IPR049142">
    <property type="entry name" value="MS_channel_1st"/>
</dbReference>
<evidence type="ECO:0000256" key="4">
    <source>
        <dbReference type="ARBA" id="ARBA00022692"/>
    </source>
</evidence>
<sequence>MNNIIIILAEVSLVIVVFYLVNWLVGILFKQLITVAWFQKVNSNARNLRRNLQALIVICCIALCLVIVGGNGWLIYRGKDLKEYTLGLVSNIPKGFWITLGTGLGKCICLLMLVAFAMKPLQRLLNYGCVRAKKLEQITASDESIEDFFSYLTKILTTGLWLLSVIWCIQFLKVPESTTKYLYVPLNIYLIIGIGLLILRSVVIIIDSIDTLILEYSSPENSLRLYNNIRHLIPFFKRCLEYVIYVSMATLVVEQIEIIANLATYGSKAVKIIGIISLSRGLIVIANLFLEEALLSSPKLTDVQRKKRLTIIPVLESLLKYLIYFGSGILILNTIEIDATPILAGAGIVGLAVGLGAQNLINDMVSGFFILFENYYLVGDYIQTGEAEGIVEAIELRTTRIRHFNGQMHIIRNGDIGSITNYSKDYIYAVVEVGIEYDADLDHVYRVIEKVGHQLKEKYSEVLEPTKVDGIEEFGDFDLSIRTITKVKPGKHRLIKLVLRKMIKDFFDQEGIELNAQDPVFILKQ</sequence>
<dbReference type="SUPFAM" id="SSF82689">
    <property type="entry name" value="Mechanosensitive channel protein MscS (YggB), C-terminal domain"/>
    <property type="match status" value="1"/>
</dbReference>
<dbReference type="GO" id="GO:0005886">
    <property type="term" value="C:plasma membrane"/>
    <property type="evidence" value="ECO:0007669"/>
    <property type="project" value="UniProtKB-SubCell"/>
</dbReference>
<dbReference type="OrthoDB" id="9809206at2"/>
<feature type="transmembrane region" description="Helical" evidence="7">
    <location>
        <begin position="151"/>
        <end position="172"/>
    </location>
</feature>
<evidence type="ECO:0000313" key="11">
    <source>
        <dbReference type="EMBL" id="AOX03908.1"/>
    </source>
</evidence>
<feature type="transmembrane region" description="Helical" evidence="7">
    <location>
        <begin position="341"/>
        <end position="361"/>
    </location>
</feature>
<comment type="similarity">
    <text evidence="2">Belongs to the MscS (TC 1.A.23) family.</text>
</comment>
<dbReference type="Gene3D" id="3.30.70.100">
    <property type="match status" value="1"/>
</dbReference>
<dbReference type="STRING" id="1458985.BJP34_34770"/>
<evidence type="ECO:0000256" key="3">
    <source>
        <dbReference type="ARBA" id="ARBA00022475"/>
    </source>
</evidence>
<dbReference type="Pfam" id="PF21082">
    <property type="entry name" value="MS_channel_3rd"/>
    <property type="match status" value="1"/>
</dbReference>
<keyword evidence="4 7" id="KW-0812">Transmembrane</keyword>
<dbReference type="InterPro" id="IPR011014">
    <property type="entry name" value="MscS_channel_TM-2"/>
</dbReference>
<dbReference type="Pfam" id="PF00924">
    <property type="entry name" value="MS_channel_2nd"/>
    <property type="match status" value="1"/>
</dbReference>
<dbReference type="RefSeq" id="WP_070396274.1">
    <property type="nucleotide sequence ID" value="NZ_CP017599.1"/>
</dbReference>
<dbReference type="PANTHER" id="PTHR30460:SF0">
    <property type="entry name" value="MODERATE CONDUCTANCE MECHANOSENSITIVE CHANNEL YBIO"/>
    <property type="match status" value="1"/>
</dbReference>
<dbReference type="AlphaFoldDB" id="A0A1D8U1Z9"/>